<keyword evidence="3" id="KW-1185">Reference proteome</keyword>
<organism evidence="2 3">
    <name type="scientific">Dongia rigui</name>
    <dbReference type="NCBI Taxonomy" id="940149"/>
    <lineage>
        <taxon>Bacteria</taxon>
        <taxon>Pseudomonadati</taxon>
        <taxon>Pseudomonadota</taxon>
        <taxon>Alphaproteobacteria</taxon>
        <taxon>Rhodospirillales</taxon>
        <taxon>Dongiaceae</taxon>
        <taxon>Dongia</taxon>
    </lineage>
</organism>
<comment type="caution">
    <text evidence="2">The sequence shown here is derived from an EMBL/GenBank/DDBJ whole genome shotgun (WGS) entry which is preliminary data.</text>
</comment>
<name>A0ABU5DW55_9PROT</name>
<reference evidence="2 3" key="1">
    <citation type="journal article" date="2013" name="Antonie Van Leeuwenhoek">
        <title>Dongia rigui sp. nov., isolated from freshwater of a large wetland in Korea.</title>
        <authorList>
            <person name="Baik K.S."/>
            <person name="Hwang Y.M."/>
            <person name="Choi J.S."/>
            <person name="Kwon J."/>
            <person name="Seong C.N."/>
        </authorList>
    </citation>
    <scope>NUCLEOTIDE SEQUENCE [LARGE SCALE GENOMIC DNA]</scope>
    <source>
        <strain evidence="2 3">04SU4-P</strain>
    </source>
</reference>
<dbReference type="SUPFAM" id="SSF53955">
    <property type="entry name" value="Lysozyme-like"/>
    <property type="match status" value="1"/>
</dbReference>
<evidence type="ECO:0000313" key="3">
    <source>
        <dbReference type="Proteomes" id="UP001271769"/>
    </source>
</evidence>
<dbReference type="EMBL" id="JAXCLX010000001">
    <property type="protein sequence ID" value="MDY0871174.1"/>
    <property type="molecule type" value="Genomic_DNA"/>
</dbReference>
<dbReference type="InterPro" id="IPR023346">
    <property type="entry name" value="Lysozyme-like_dom_sf"/>
</dbReference>
<protein>
    <submittedName>
        <fullName evidence="2">Glycoside hydrolase family 19 protein</fullName>
    </submittedName>
</protein>
<evidence type="ECO:0000259" key="1">
    <source>
        <dbReference type="Pfam" id="PF00182"/>
    </source>
</evidence>
<dbReference type="Pfam" id="PF00182">
    <property type="entry name" value="Glyco_hydro_19"/>
    <property type="match status" value="1"/>
</dbReference>
<dbReference type="GO" id="GO:0016787">
    <property type="term" value="F:hydrolase activity"/>
    <property type="evidence" value="ECO:0007669"/>
    <property type="project" value="UniProtKB-KW"/>
</dbReference>
<keyword evidence="2" id="KW-0378">Hydrolase</keyword>
<evidence type="ECO:0000313" key="2">
    <source>
        <dbReference type="EMBL" id="MDY0871174.1"/>
    </source>
</evidence>
<accession>A0ABU5DW55</accession>
<feature type="domain" description="Glycoside hydrolase family 19 catalytic" evidence="1">
    <location>
        <begin position="89"/>
        <end position="157"/>
    </location>
</feature>
<dbReference type="InterPro" id="IPR000726">
    <property type="entry name" value="Glyco_hydro_19_cat"/>
</dbReference>
<gene>
    <name evidence="2" type="ORF">SMD31_04555</name>
</gene>
<dbReference type="Proteomes" id="UP001271769">
    <property type="component" value="Unassembled WGS sequence"/>
</dbReference>
<sequence>MGIFGDEGQAVMFDFDNAKFIDGYKQRFGPVTADLAGAIEFLLGKIEADTRFTENPVDRWKIAYCLATFKWETAHTLRPIDEHGGDAYFNKRYAPGTTAGTNVGNTQPGDGARYHGRGFVQLTGRFNYDRAGKFFKVDLIGNPDRAKEPELAYEIAMEGMTKGWFTGAKLAKFFKPGAPPNYEDARTIINGHDKAQTIADLARRFDELLANALPA</sequence>
<dbReference type="RefSeq" id="WP_320499539.1">
    <property type="nucleotide sequence ID" value="NZ_JAXCLX010000001.1"/>
</dbReference>
<dbReference type="Gene3D" id="1.10.530.10">
    <property type="match status" value="1"/>
</dbReference>
<proteinExistence type="predicted"/>